<name>A0ABY0V971_9ACTO</name>
<gene>
    <name evidence="2" type="ORF">SAMN04489714_1467</name>
</gene>
<evidence type="ECO:0000259" key="1">
    <source>
        <dbReference type="Pfam" id="PF24551"/>
    </source>
</evidence>
<accession>A0ABY0V971</accession>
<dbReference type="Proteomes" id="UP000198976">
    <property type="component" value="Chromosome I"/>
</dbReference>
<dbReference type="InterPro" id="IPR056934">
    <property type="entry name" value="SH3_Rv0428c"/>
</dbReference>
<keyword evidence="3" id="KW-1185">Reference proteome</keyword>
<reference evidence="2 3" key="1">
    <citation type="submission" date="2016-10" db="EMBL/GenBank/DDBJ databases">
        <authorList>
            <person name="Varghese N."/>
            <person name="Submissions S."/>
        </authorList>
    </citation>
    <scope>NUCLEOTIDE SEQUENCE [LARGE SCALE GENOMIC DNA]</scope>
    <source>
        <strain evidence="2 3">DSM 9169</strain>
    </source>
</reference>
<dbReference type="Pfam" id="PF24551">
    <property type="entry name" value="SH3_Rv0428c"/>
    <property type="match status" value="1"/>
</dbReference>
<dbReference type="RefSeq" id="WP_058237840.1">
    <property type="nucleotide sequence ID" value="NZ_LT629792.1"/>
</dbReference>
<feature type="domain" description="Histone acetyltransferase Rv0428c-like SH3" evidence="1">
    <location>
        <begin position="4"/>
        <end position="54"/>
    </location>
</feature>
<evidence type="ECO:0000313" key="3">
    <source>
        <dbReference type="Proteomes" id="UP000198976"/>
    </source>
</evidence>
<organism evidence="2 3">
    <name type="scientific">Schaalia radingae</name>
    <dbReference type="NCBI Taxonomy" id="131110"/>
    <lineage>
        <taxon>Bacteria</taxon>
        <taxon>Bacillati</taxon>
        <taxon>Actinomycetota</taxon>
        <taxon>Actinomycetes</taxon>
        <taxon>Actinomycetales</taxon>
        <taxon>Actinomycetaceae</taxon>
        <taxon>Schaalia</taxon>
    </lineage>
</organism>
<proteinExistence type="predicted"/>
<evidence type="ECO:0000313" key="2">
    <source>
        <dbReference type="EMBL" id="SDT99096.1"/>
    </source>
</evidence>
<dbReference type="EMBL" id="LT629792">
    <property type="protein sequence ID" value="SDT99096.1"/>
    <property type="molecule type" value="Genomic_DNA"/>
</dbReference>
<protein>
    <recommendedName>
        <fullName evidence="1">Histone acetyltransferase Rv0428c-like SH3 domain-containing protein</fullName>
    </recommendedName>
</protein>
<sequence>MRWAVGTRVVVRYREGEGFRDALGTLLEVAPDHVTIEARRGIVRVEADTMVTGKVVPPARW</sequence>